<dbReference type="AlphaFoldDB" id="A0A0A0BPW6"/>
<comment type="caution">
    <text evidence="3">The sequence shown here is derived from an EMBL/GenBank/DDBJ whole genome shotgun (WGS) entry which is preliminary data.</text>
</comment>
<dbReference type="InterPro" id="IPR011006">
    <property type="entry name" value="CheY-like_superfamily"/>
</dbReference>
<dbReference type="Proteomes" id="UP000029839">
    <property type="component" value="Unassembled WGS sequence"/>
</dbReference>
<organism evidence="3 4">
    <name type="scientific">Cellulomonas carbonis T26</name>
    <dbReference type="NCBI Taxonomy" id="947969"/>
    <lineage>
        <taxon>Bacteria</taxon>
        <taxon>Bacillati</taxon>
        <taxon>Actinomycetota</taxon>
        <taxon>Actinomycetes</taxon>
        <taxon>Micrococcales</taxon>
        <taxon>Cellulomonadaceae</taxon>
        <taxon>Cellulomonas</taxon>
    </lineage>
</organism>
<dbReference type="Gene3D" id="3.40.50.2300">
    <property type="match status" value="1"/>
</dbReference>
<sequence>MATTDVHDEWDDTEEAGPAALRVLLYSTDATTREAVRLAVGRRVAPDLPPVEWVEVATGPVVVRTVEEGRFDLLVLDGEAAKTGGIGLCRQLKDEIFRCPPVLLVLGRAQDAWLASSADPDAVVAKPLDPIVVQDAVAGLLRAARAA</sequence>
<reference evidence="3 4" key="2">
    <citation type="journal article" date="2015" name="Stand. Genomic Sci.">
        <title>Draft genome sequence of Cellulomonas carbonis T26(T) and comparative analysis of six Cellulomonas genomes.</title>
        <authorList>
            <person name="Zhuang W."/>
            <person name="Zhang S."/>
            <person name="Xia X."/>
            <person name="Wang G."/>
        </authorList>
    </citation>
    <scope>NUCLEOTIDE SEQUENCE [LARGE SCALE GENOMIC DNA]</scope>
    <source>
        <strain evidence="3 4">T26</strain>
    </source>
</reference>
<dbReference type="SMART" id="SM00448">
    <property type="entry name" value="REC"/>
    <property type="match status" value="1"/>
</dbReference>
<feature type="modified residue" description="4-aspartylphosphate" evidence="1">
    <location>
        <position position="77"/>
    </location>
</feature>
<keyword evidence="4" id="KW-1185">Reference proteome</keyword>
<evidence type="ECO:0000259" key="2">
    <source>
        <dbReference type="PROSITE" id="PS50110"/>
    </source>
</evidence>
<dbReference type="SUPFAM" id="SSF52172">
    <property type="entry name" value="CheY-like"/>
    <property type="match status" value="1"/>
</dbReference>
<gene>
    <name evidence="3" type="ORF">N868_14680</name>
</gene>
<dbReference type="InterPro" id="IPR001789">
    <property type="entry name" value="Sig_transdc_resp-reg_receiver"/>
</dbReference>
<keyword evidence="1" id="KW-0597">Phosphoprotein</keyword>
<dbReference type="RefSeq" id="WP_052426233.1">
    <property type="nucleotide sequence ID" value="NZ_AXCY01000047.1"/>
</dbReference>
<feature type="domain" description="Response regulatory" evidence="2">
    <location>
        <begin position="22"/>
        <end position="141"/>
    </location>
</feature>
<name>A0A0A0BPW6_9CELL</name>
<evidence type="ECO:0000313" key="4">
    <source>
        <dbReference type="Proteomes" id="UP000029839"/>
    </source>
</evidence>
<proteinExistence type="predicted"/>
<dbReference type="PROSITE" id="PS50110">
    <property type="entry name" value="RESPONSE_REGULATORY"/>
    <property type="match status" value="1"/>
</dbReference>
<evidence type="ECO:0000256" key="1">
    <source>
        <dbReference type="PROSITE-ProRule" id="PRU00169"/>
    </source>
</evidence>
<accession>A0A0A0BPW6</accession>
<reference evidence="3 4" key="1">
    <citation type="submission" date="2013-08" db="EMBL/GenBank/DDBJ databases">
        <title>Genome sequencing of Cellulomonas carbonis T26.</title>
        <authorList>
            <person name="Chen F."/>
            <person name="Li Y."/>
            <person name="Wang G."/>
        </authorList>
    </citation>
    <scope>NUCLEOTIDE SEQUENCE [LARGE SCALE GENOMIC DNA]</scope>
    <source>
        <strain evidence="3 4">T26</strain>
    </source>
</reference>
<evidence type="ECO:0000313" key="3">
    <source>
        <dbReference type="EMBL" id="KGM10528.1"/>
    </source>
</evidence>
<protein>
    <submittedName>
        <fullName evidence="3">Chemotaxis protein CheY</fullName>
    </submittedName>
</protein>
<dbReference type="EMBL" id="AXCY01000047">
    <property type="protein sequence ID" value="KGM10528.1"/>
    <property type="molecule type" value="Genomic_DNA"/>
</dbReference>
<dbReference type="GO" id="GO:0000160">
    <property type="term" value="P:phosphorelay signal transduction system"/>
    <property type="evidence" value="ECO:0007669"/>
    <property type="project" value="InterPro"/>
</dbReference>